<dbReference type="Pfam" id="PF01507">
    <property type="entry name" value="PAPS_reduct"/>
    <property type="match status" value="1"/>
</dbReference>
<feature type="domain" description="Phosphoadenosine phosphosulphate reductase" evidence="5">
    <location>
        <begin position="65"/>
        <end position="223"/>
    </location>
</feature>
<dbReference type="PANTHER" id="PTHR46509">
    <property type="entry name" value="PHOSPHOADENOSINE PHOSPHOSULFATE REDUCTASE"/>
    <property type="match status" value="1"/>
</dbReference>
<dbReference type="PANTHER" id="PTHR46509:SF1">
    <property type="entry name" value="PHOSPHOADENOSINE PHOSPHOSULFATE REDUCTASE"/>
    <property type="match status" value="1"/>
</dbReference>
<dbReference type="NCBIfam" id="NF002537">
    <property type="entry name" value="PRK02090.1"/>
    <property type="match status" value="1"/>
</dbReference>
<dbReference type="GO" id="GO:0043866">
    <property type="term" value="F:adenylyl-sulfate reductase (thioredoxin) activity"/>
    <property type="evidence" value="ECO:0007669"/>
    <property type="project" value="UniProtKB-EC"/>
</dbReference>
<feature type="binding site" evidence="4">
    <location>
        <position position="135"/>
    </location>
    <ligand>
        <name>[4Fe-4S] cluster</name>
        <dbReference type="ChEBI" id="CHEBI:49883"/>
    </ligand>
</feature>
<dbReference type="RefSeq" id="WP_184749673.1">
    <property type="nucleotide sequence ID" value="NZ_BAAAJR010000003.1"/>
</dbReference>
<evidence type="ECO:0000256" key="1">
    <source>
        <dbReference type="ARBA" id="ARBA00009732"/>
    </source>
</evidence>
<name>A0A7X0KTS3_9MICO</name>
<dbReference type="Gene3D" id="3.40.50.620">
    <property type="entry name" value="HUPs"/>
    <property type="match status" value="1"/>
</dbReference>
<dbReference type="PIRSF" id="PIRSF000857">
    <property type="entry name" value="PAPS_reductase"/>
    <property type="match status" value="1"/>
</dbReference>
<keyword evidence="4" id="KW-0408">Iron</keyword>
<dbReference type="GO" id="GO:0004604">
    <property type="term" value="F:phosphoadenylyl-sulfate reductase (thioredoxin) activity"/>
    <property type="evidence" value="ECO:0007669"/>
    <property type="project" value="UniProtKB-UniRule"/>
</dbReference>
<feature type="active site" description="Nucleophile; cysteine thiosulfonate intermediate" evidence="4">
    <location>
        <position position="243"/>
    </location>
</feature>
<feature type="binding site" evidence="4">
    <location>
        <position position="220"/>
    </location>
    <ligand>
        <name>[4Fe-4S] cluster</name>
        <dbReference type="ChEBI" id="CHEBI:49883"/>
    </ligand>
</feature>
<keyword evidence="2 4" id="KW-0560">Oxidoreductase</keyword>
<dbReference type="GO" id="GO:0046872">
    <property type="term" value="F:metal ion binding"/>
    <property type="evidence" value="ECO:0007669"/>
    <property type="project" value="UniProtKB-KW"/>
</dbReference>
<organism evidence="6 7">
    <name type="scientific">Microbacterium thalassium</name>
    <dbReference type="NCBI Taxonomy" id="362649"/>
    <lineage>
        <taxon>Bacteria</taxon>
        <taxon>Bacillati</taxon>
        <taxon>Actinomycetota</taxon>
        <taxon>Actinomycetes</taxon>
        <taxon>Micrococcales</taxon>
        <taxon>Microbacteriaceae</taxon>
        <taxon>Microbacterium</taxon>
    </lineage>
</organism>
<feature type="binding site" evidence="4">
    <location>
        <position position="134"/>
    </location>
    <ligand>
        <name>[4Fe-4S] cluster</name>
        <dbReference type="ChEBI" id="CHEBI:49883"/>
    </ligand>
</feature>
<dbReference type="SUPFAM" id="SSF52402">
    <property type="entry name" value="Adenine nucleotide alpha hydrolases-like"/>
    <property type="match status" value="1"/>
</dbReference>
<dbReference type="AlphaFoldDB" id="A0A7X0KTS3"/>
<comment type="pathway">
    <text evidence="3 4">Sulfur metabolism; hydrogen sulfide biosynthesis; sulfite from sulfate.</text>
</comment>
<keyword evidence="4" id="KW-0411">Iron-sulfur</keyword>
<comment type="catalytic activity">
    <reaction evidence="4">
        <text>[thioredoxin]-disulfide + sulfite + AMP + 2 H(+) = adenosine 5'-phosphosulfate + [thioredoxin]-dithiol</text>
        <dbReference type="Rhea" id="RHEA:21976"/>
        <dbReference type="Rhea" id="RHEA-COMP:10698"/>
        <dbReference type="Rhea" id="RHEA-COMP:10700"/>
        <dbReference type="ChEBI" id="CHEBI:15378"/>
        <dbReference type="ChEBI" id="CHEBI:17359"/>
        <dbReference type="ChEBI" id="CHEBI:29950"/>
        <dbReference type="ChEBI" id="CHEBI:50058"/>
        <dbReference type="ChEBI" id="CHEBI:58243"/>
        <dbReference type="ChEBI" id="CHEBI:456215"/>
        <dbReference type="EC" id="1.8.4.10"/>
    </reaction>
</comment>
<comment type="subcellular location">
    <subcellularLocation>
        <location evidence="4">Cytoplasm</location>
    </subcellularLocation>
</comment>
<keyword evidence="4" id="KW-0963">Cytoplasm</keyword>
<dbReference type="HAMAP" id="MF_00063">
    <property type="entry name" value="CysH"/>
    <property type="match status" value="1"/>
</dbReference>
<comment type="cofactor">
    <cofactor evidence="4">
        <name>[4Fe-4S] cluster</name>
        <dbReference type="ChEBI" id="CHEBI:49883"/>
    </cofactor>
    <text evidence="4">Binds 1 [4Fe-4S] cluster per subunit.</text>
</comment>
<gene>
    <name evidence="4" type="primary">cysH</name>
    <name evidence="6" type="ORF">HD594_000734</name>
</gene>
<keyword evidence="4" id="KW-0479">Metal-binding</keyword>
<accession>A0A7X0KTS3</accession>
<reference evidence="6 7" key="1">
    <citation type="submission" date="2020-08" db="EMBL/GenBank/DDBJ databases">
        <title>Sequencing the genomes of 1000 actinobacteria strains.</title>
        <authorList>
            <person name="Klenk H.-P."/>
        </authorList>
    </citation>
    <scope>NUCLEOTIDE SEQUENCE [LARGE SCALE GENOMIC DNA]</scope>
    <source>
        <strain evidence="6 7">DSM 12511</strain>
    </source>
</reference>
<dbReference type="InterPro" id="IPR004511">
    <property type="entry name" value="PAPS/APS_Rdtase"/>
</dbReference>
<comment type="function">
    <text evidence="4">Catalyzes the formation of sulfite from adenosine 5'-phosphosulfate (APS) using thioredoxin as an electron donor.</text>
</comment>
<comment type="caution">
    <text evidence="6">The sequence shown here is derived from an EMBL/GenBank/DDBJ whole genome shotgun (WGS) entry which is preliminary data.</text>
</comment>
<evidence type="ECO:0000259" key="5">
    <source>
        <dbReference type="Pfam" id="PF01507"/>
    </source>
</evidence>
<dbReference type="NCBIfam" id="TIGR00434">
    <property type="entry name" value="cysH"/>
    <property type="match status" value="1"/>
</dbReference>
<sequence length="247" mass="27259">MTATLAPRAGRLRSRDELRALAEAGNAELGSLTDHEASADEVLQWVARTFAVEAAAVASSMADATIPYMVSEHLPGVDVIFLDTGYHFTETIFTRHEVERTLDVRLIDVYPEQTVAAQNEEFGRDLFARDPGLCCRRRKVIPLQKTLAGYEVWFSGVRRDETESRATTPLVAFDERNGLVKVSPIAAWTEDDVAAYASTREIVVNPLLSWGYPSIGCEPCTQPVAEGEDPRSGRWAAFSKTECGLHI</sequence>
<dbReference type="GO" id="GO:0051539">
    <property type="term" value="F:4 iron, 4 sulfur cluster binding"/>
    <property type="evidence" value="ECO:0007669"/>
    <property type="project" value="UniProtKB-UniRule"/>
</dbReference>
<protein>
    <recommendedName>
        <fullName evidence="4">Adenosine 5'-phosphosulfate reductase</fullName>
        <shortName evidence="4">APS reductase</shortName>
        <ecNumber evidence="4">1.8.4.10</ecNumber>
    </recommendedName>
    <alternativeName>
        <fullName evidence="4">5'-adenylylsulfate reductase</fullName>
    </alternativeName>
    <alternativeName>
        <fullName evidence="4">Thioredoxin-dependent 5'-adenylylsulfate reductase</fullName>
    </alternativeName>
</protein>
<evidence type="ECO:0000256" key="2">
    <source>
        <dbReference type="ARBA" id="ARBA00023002"/>
    </source>
</evidence>
<evidence type="ECO:0000256" key="3">
    <source>
        <dbReference type="ARBA" id="ARBA00024327"/>
    </source>
</evidence>
<dbReference type="Proteomes" id="UP000537775">
    <property type="component" value="Unassembled WGS sequence"/>
</dbReference>
<dbReference type="GO" id="GO:0070814">
    <property type="term" value="P:hydrogen sulfide biosynthetic process"/>
    <property type="evidence" value="ECO:0007669"/>
    <property type="project" value="UniProtKB-UniRule"/>
</dbReference>
<dbReference type="InterPro" id="IPR014729">
    <property type="entry name" value="Rossmann-like_a/b/a_fold"/>
</dbReference>
<evidence type="ECO:0000313" key="6">
    <source>
        <dbReference type="EMBL" id="MBB6390421.1"/>
    </source>
</evidence>
<dbReference type="GO" id="GO:0005737">
    <property type="term" value="C:cytoplasm"/>
    <property type="evidence" value="ECO:0007669"/>
    <property type="project" value="UniProtKB-SubCell"/>
</dbReference>
<dbReference type="EMBL" id="JACHML010000001">
    <property type="protein sequence ID" value="MBB6390421.1"/>
    <property type="molecule type" value="Genomic_DNA"/>
</dbReference>
<feature type="binding site" evidence="4">
    <location>
        <position position="217"/>
    </location>
    <ligand>
        <name>[4Fe-4S] cluster</name>
        <dbReference type="ChEBI" id="CHEBI:49883"/>
    </ligand>
</feature>
<comment type="similarity">
    <text evidence="1 4">Belongs to the PAPS reductase family. CysH subfamily.</text>
</comment>
<evidence type="ECO:0000256" key="4">
    <source>
        <dbReference type="HAMAP-Rule" id="MF_00063"/>
    </source>
</evidence>
<proteinExistence type="inferred from homology"/>
<evidence type="ECO:0000313" key="7">
    <source>
        <dbReference type="Proteomes" id="UP000537775"/>
    </source>
</evidence>
<dbReference type="InterPro" id="IPR002500">
    <property type="entry name" value="PAPS_reduct_dom"/>
</dbReference>
<dbReference type="GO" id="GO:0019379">
    <property type="term" value="P:sulfate assimilation, phosphoadenylyl sulfate reduction by phosphoadenylyl-sulfate reductase (thioredoxin)"/>
    <property type="evidence" value="ECO:0007669"/>
    <property type="project" value="UniProtKB-UniRule"/>
</dbReference>
<keyword evidence="7" id="KW-1185">Reference proteome</keyword>
<dbReference type="EC" id="1.8.4.10" evidence="4"/>